<gene>
    <name evidence="1" type="ORF">PC117_g1168</name>
    <name evidence="2" type="ORF">PC129_g1141</name>
</gene>
<evidence type="ECO:0000313" key="3">
    <source>
        <dbReference type="Proteomes" id="UP000760860"/>
    </source>
</evidence>
<dbReference type="AlphaFoldDB" id="A0A8T1L694"/>
<protein>
    <submittedName>
        <fullName evidence="2">Uncharacterized protein</fullName>
    </submittedName>
</protein>
<dbReference type="Proteomes" id="UP000760860">
    <property type="component" value="Unassembled WGS sequence"/>
</dbReference>
<reference evidence="2" key="1">
    <citation type="submission" date="2018-05" db="EMBL/GenBank/DDBJ databases">
        <title>Effector identification in a new, highly contiguous assembly of the strawberry crown rot pathogen Phytophthora cactorum.</title>
        <authorList>
            <person name="Armitage A.D."/>
            <person name="Nellist C.F."/>
            <person name="Bates H."/>
            <person name="Vickerstaff R.J."/>
            <person name="Harrison R.J."/>
        </authorList>
    </citation>
    <scope>NUCLEOTIDE SEQUENCE</scope>
    <source>
        <strain evidence="1">4040</strain>
        <strain evidence="2">P421</strain>
    </source>
</reference>
<dbReference type="EMBL" id="RCMV01000017">
    <property type="protein sequence ID" value="KAG3228365.1"/>
    <property type="molecule type" value="Genomic_DNA"/>
</dbReference>
<evidence type="ECO:0000313" key="1">
    <source>
        <dbReference type="EMBL" id="KAG2954478.1"/>
    </source>
</evidence>
<proteinExistence type="predicted"/>
<dbReference type="EMBL" id="RCMK01000013">
    <property type="protein sequence ID" value="KAG2954478.1"/>
    <property type="molecule type" value="Genomic_DNA"/>
</dbReference>
<sequence>MPTQPPRLDYHAEASDGDLLKTDHENDLLGCVSALRLKDVRTQKD</sequence>
<organism evidence="2 3">
    <name type="scientific">Phytophthora cactorum</name>
    <dbReference type="NCBI Taxonomy" id="29920"/>
    <lineage>
        <taxon>Eukaryota</taxon>
        <taxon>Sar</taxon>
        <taxon>Stramenopiles</taxon>
        <taxon>Oomycota</taxon>
        <taxon>Peronosporomycetes</taxon>
        <taxon>Peronosporales</taxon>
        <taxon>Peronosporaceae</taxon>
        <taxon>Phytophthora</taxon>
    </lineage>
</organism>
<comment type="caution">
    <text evidence="2">The sequence shown here is derived from an EMBL/GenBank/DDBJ whole genome shotgun (WGS) entry which is preliminary data.</text>
</comment>
<name>A0A8T1L694_9STRA</name>
<accession>A0A8T1L694</accession>
<dbReference type="Proteomes" id="UP000736787">
    <property type="component" value="Unassembled WGS sequence"/>
</dbReference>
<evidence type="ECO:0000313" key="2">
    <source>
        <dbReference type="EMBL" id="KAG3228365.1"/>
    </source>
</evidence>